<proteinExistence type="inferred from homology"/>
<dbReference type="InterPro" id="IPR016584">
    <property type="entry name" value="MeTrfase_VrtF"/>
</dbReference>
<dbReference type="Pfam" id="PF13649">
    <property type="entry name" value="Methyltransf_25"/>
    <property type="match status" value="1"/>
</dbReference>
<accession>A0ABP1CP92</accession>
<protein>
    <recommendedName>
        <fullName evidence="2">Methyltransferase domain-containing protein</fullName>
    </recommendedName>
</protein>
<reference evidence="4" key="1">
    <citation type="submission" date="2024-04" db="EMBL/GenBank/DDBJ databases">
        <authorList>
            <person name="Shaw F."/>
            <person name="Minotto A."/>
        </authorList>
    </citation>
    <scope>NUCLEOTIDE SEQUENCE [LARGE SCALE GENOMIC DNA]</scope>
</reference>
<sequence length="227" mass="25414">MHPSAQIYTKLVLKLYDFIVLSISNGYAWRCPTQTTLLPFSREHAGGEAHLDVGVGTGYYPANAVTHLARTEEITFVDLNPDTLEVAESRLREAGYKGRIETLEHDVFLPLPTSMHKRFDSVSLFYLLHCLPGSFPAKSAQVLHSLIPAMTDDATLYGATILGEGVEHNWLGQKLMDLYNAKGVFSNIRDSQDKLLASLKERFEEVEIRLVGVVALFVARQPIRRVE</sequence>
<dbReference type="PIRSF" id="PIRSF011491">
    <property type="entry name" value="Mtase_YbcY_prd"/>
    <property type="match status" value="1"/>
</dbReference>
<comment type="similarity">
    <text evidence="1">Belongs to the methyltransferase superfamily.</text>
</comment>
<evidence type="ECO:0000313" key="3">
    <source>
        <dbReference type="EMBL" id="CAL1697518.1"/>
    </source>
</evidence>
<organism evidence="3 4">
    <name type="scientific">Somion occarium</name>
    <dbReference type="NCBI Taxonomy" id="3059160"/>
    <lineage>
        <taxon>Eukaryota</taxon>
        <taxon>Fungi</taxon>
        <taxon>Dikarya</taxon>
        <taxon>Basidiomycota</taxon>
        <taxon>Agaricomycotina</taxon>
        <taxon>Agaricomycetes</taxon>
        <taxon>Polyporales</taxon>
        <taxon>Cerrenaceae</taxon>
        <taxon>Somion</taxon>
    </lineage>
</organism>
<gene>
    <name evidence="3" type="ORF">GFSPODELE1_LOCUS1696</name>
</gene>
<dbReference type="Proteomes" id="UP001497453">
    <property type="component" value="Chromosome 10"/>
</dbReference>
<evidence type="ECO:0000259" key="2">
    <source>
        <dbReference type="Pfam" id="PF13649"/>
    </source>
</evidence>
<dbReference type="InterPro" id="IPR041698">
    <property type="entry name" value="Methyltransf_25"/>
</dbReference>
<dbReference type="EMBL" id="OZ037953">
    <property type="protein sequence ID" value="CAL1697518.1"/>
    <property type="molecule type" value="Genomic_DNA"/>
</dbReference>
<dbReference type="Gene3D" id="3.40.50.150">
    <property type="entry name" value="Vaccinia Virus protein VP39"/>
    <property type="match status" value="1"/>
</dbReference>
<keyword evidence="4" id="KW-1185">Reference proteome</keyword>
<dbReference type="InterPro" id="IPR029063">
    <property type="entry name" value="SAM-dependent_MTases_sf"/>
</dbReference>
<feature type="domain" description="Methyltransferase" evidence="2">
    <location>
        <begin position="51"/>
        <end position="133"/>
    </location>
</feature>
<evidence type="ECO:0000313" key="4">
    <source>
        <dbReference type="Proteomes" id="UP001497453"/>
    </source>
</evidence>
<dbReference type="SUPFAM" id="SSF53335">
    <property type="entry name" value="S-adenosyl-L-methionine-dependent methyltransferases"/>
    <property type="match status" value="1"/>
</dbReference>
<name>A0ABP1CP92_9APHY</name>
<evidence type="ECO:0000256" key="1">
    <source>
        <dbReference type="ARBA" id="ARBA00008361"/>
    </source>
</evidence>